<organism evidence="2 3">
    <name type="scientific">Candidatus Thermofonsia Clade 3 bacterium</name>
    <dbReference type="NCBI Taxonomy" id="2364212"/>
    <lineage>
        <taxon>Bacteria</taxon>
        <taxon>Bacillati</taxon>
        <taxon>Chloroflexota</taxon>
        <taxon>Candidatus Thermofontia</taxon>
        <taxon>Candidatus Thermofonsia Clade 3</taxon>
    </lineage>
</organism>
<dbReference type="InterPro" id="IPR016039">
    <property type="entry name" value="Thiolase-like"/>
</dbReference>
<dbReference type="Gene3D" id="3.40.47.10">
    <property type="match status" value="1"/>
</dbReference>
<reference evidence="2 3" key="1">
    <citation type="submission" date="2017-11" db="EMBL/GenBank/DDBJ databases">
        <title>Evolution of Phototrophy in the Chloroflexi Phylum Driven by Horizontal Gene Transfer.</title>
        <authorList>
            <person name="Ward L.M."/>
            <person name="Hemp J."/>
            <person name="Shih P.M."/>
            <person name="Mcglynn S.E."/>
            <person name="Fischer W."/>
        </authorList>
    </citation>
    <scope>NUCLEOTIDE SEQUENCE [LARGE SCALE GENOMIC DNA]</scope>
    <source>
        <strain evidence="2">JP3_7</strain>
    </source>
</reference>
<accession>A0A2M8Q7Y6</accession>
<comment type="caution">
    <text evidence="2">The sequence shown here is derived from an EMBL/GenBank/DDBJ whole genome shotgun (WGS) entry which is preliminary data.</text>
</comment>
<evidence type="ECO:0000313" key="3">
    <source>
        <dbReference type="Proteomes" id="UP000230790"/>
    </source>
</evidence>
<name>A0A2M8Q7Y6_9CHLR</name>
<gene>
    <name evidence="2" type="ORF">CUN48_16490</name>
</gene>
<dbReference type="AlphaFoldDB" id="A0A2M8Q7Y6"/>
<feature type="non-terminal residue" evidence="2">
    <location>
        <position position="175"/>
    </location>
</feature>
<dbReference type="EC" id="2.3.1.9" evidence="2"/>
<dbReference type="Pfam" id="PF00108">
    <property type="entry name" value="Thiolase_N"/>
    <property type="match status" value="1"/>
</dbReference>
<keyword evidence="2" id="KW-0808">Transferase</keyword>
<evidence type="ECO:0000313" key="2">
    <source>
        <dbReference type="EMBL" id="PJF45909.1"/>
    </source>
</evidence>
<proteinExistence type="predicted"/>
<dbReference type="PANTHER" id="PTHR42870:SF6">
    <property type="entry name" value="ACETYL-COA C-ACYLTRANSFERASE"/>
    <property type="match status" value="1"/>
</dbReference>
<feature type="domain" description="Thiolase N-terminal" evidence="1">
    <location>
        <begin position="4"/>
        <end position="152"/>
    </location>
</feature>
<dbReference type="SUPFAM" id="SSF53901">
    <property type="entry name" value="Thiolase-like"/>
    <property type="match status" value="1"/>
</dbReference>
<dbReference type="PANTHER" id="PTHR42870">
    <property type="entry name" value="ACETYL-COA C-ACETYLTRANSFERASE"/>
    <property type="match status" value="1"/>
</dbReference>
<dbReference type="Proteomes" id="UP000230790">
    <property type="component" value="Unassembled WGS sequence"/>
</dbReference>
<protein>
    <submittedName>
        <fullName evidence="2">Acetyl-CoA acetyltransferase</fullName>
        <ecNumber evidence="2">2.3.1.9</ecNumber>
    </submittedName>
</protein>
<dbReference type="InterPro" id="IPR020616">
    <property type="entry name" value="Thiolase_N"/>
</dbReference>
<dbReference type="EMBL" id="PGTN01000644">
    <property type="protein sequence ID" value="PJF45909.1"/>
    <property type="molecule type" value="Genomic_DNA"/>
</dbReference>
<keyword evidence="2" id="KW-0012">Acyltransferase</keyword>
<sequence>VGLRGIEAAKIEAACASGAAALRVGVMAIASGQADVVIVAGVEKMTDTPIDETTAGLALAADQEYEVAEGATFVALNAMLMQRYMHEYGVSHRDFAPFPINAHANARNNPFAMFRTPITLDKYEKATVIAPPINILDSSPVCDGAAAVVLVPLERAREFGRHKRIVRVAASIMAT</sequence>
<dbReference type="CDD" id="cd00829">
    <property type="entry name" value="SCP-x_thiolase"/>
    <property type="match status" value="1"/>
</dbReference>
<dbReference type="GO" id="GO:0003985">
    <property type="term" value="F:acetyl-CoA C-acetyltransferase activity"/>
    <property type="evidence" value="ECO:0007669"/>
    <property type="project" value="UniProtKB-EC"/>
</dbReference>
<evidence type="ECO:0000259" key="1">
    <source>
        <dbReference type="Pfam" id="PF00108"/>
    </source>
</evidence>
<feature type="non-terminal residue" evidence="2">
    <location>
        <position position="1"/>
    </location>
</feature>